<protein>
    <submittedName>
        <fullName evidence="1">Uncharacterized protein</fullName>
    </submittedName>
</protein>
<gene>
    <name evidence="1" type="ORF">UFOVP620_56</name>
</gene>
<evidence type="ECO:0000313" key="1">
    <source>
        <dbReference type="EMBL" id="CAB4153205.1"/>
    </source>
</evidence>
<proteinExistence type="predicted"/>
<organism evidence="1">
    <name type="scientific">uncultured Caudovirales phage</name>
    <dbReference type="NCBI Taxonomy" id="2100421"/>
    <lineage>
        <taxon>Viruses</taxon>
        <taxon>Duplodnaviria</taxon>
        <taxon>Heunggongvirae</taxon>
        <taxon>Uroviricota</taxon>
        <taxon>Caudoviricetes</taxon>
        <taxon>Peduoviridae</taxon>
        <taxon>Maltschvirus</taxon>
        <taxon>Maltschvirus maltsch</taxon>
    </lineage>
</organism>
<dbReference type="EMBL" id="LR796576">
    <property type="protein sequence ID" value="CAB4153205.1"/>
    <property type="molecule type" value="Genomic_DNA"/>
</dbReference>
<sequence length="109" mass="11008">MPSTTIARGNVLSQTYIGPSLTPVSVASYTTASQTFNIAGLQTTDIVQYVGLQGAQTAGVTGAECDVLTAGVLTVAFLNSTAGAVVPAAGIYVFSVTRVENLPLPTTAV</sequence>
<name>A0A6J5N0U6_9CAUD</name>
<accession>A0A6J5N0U6</accession>
<reference evidence="1" key="1">
    <citation type="submission" date="2020-04" db="EMBL/GenBank/DDBJ databases">
        <authorList>
            <person name="Chiriac C."/>
            <person name="Salcher M."/>
            <person name="Ghai R."/>
            <person name="Kavagutti S V."/>
        </authorList>
    </citation>
    <scope>NUCLEOTIDE SEQUENCE</scope>
</reference>